<feature type="compositionally biased region" description="Polar residues" evidence="4">
    <location>
        <begin position="3231"/>
        <end position="3262"/>
    </location>
</feature>
<dbReference type="InterPro" id="IPR046807">
    <property type="entry name" value="Tra1_central"/>
</dbReference>
<dbReference type="GO" id="GO:0005634">
    <property type="term" value="C:nucleus"/>
    <property type="evidence" value="ECO:0007669"/>
    <property type="project" value="TreeGrafter"/>
</dbReference>
<evidence type="ECO:0000256" key="4">
    <source>
        <dbReference type="SAM" id="MobiDB-lite"/>
    </source>
</evidence>
<evidence type="ECO:0000256" key="2">
    <source>
        <dbReference type="ARBA" id="ARBA00011370"/>
    </source>
</evidence>
<dbReference type="CDD" id="cd05163">
    <property type="entry name" value="PIKK_TRRAP"/>
    <property type="match status" value="1"/>
</dbReference>
<feature type="region of interest" description="Disordered" evidence="4">
    <location>
        <begin position="158"/>
        <end position="196"/>
    </location>
</feature>
<dbReference type="FunFam" id="1.10.1070.11:FF:000030">
    <property type="entry name" value="Histone acetylase complex subunit Paf400"/>
    <property type="match status" value="1"/>
</dbReference>
<feature type="region of interest" description="Disordered" evidence="4">
    <location>
        <begin position="2290"/>
        <end position="2311"/>
    </location>
</feature>
<comment type="caution">
    <text evidence="8">The sequence shown here is derived from an EMBL/GenBank/DDBJ whole genome shotgun (WGS) entry which is preliminary data.</text>
</comment>
<feature type="domain" description="FAT" evidence="6">
    <location>
        <begin position="2638"/>
        <end position="3193"/>
    </location>
</feature>
<comment type="function">
    <text evidence="3">Serine/threonine protein kinase which activates checkpoint signaling upon genotoxic stresses such as ionizing radiation (IR), ultraviolet light (UV), or DNA replication stalling, thereby acting as a DNA damage sensor. Recognizes the substrate consensus sequence [ST]-Q. Phosphorylates histone H2A to form H2AS128ph (gamma-H2A) at sites of DNA damage, involved in the regulation of DNA damage response mechanism. Required for the control of telomere length and genome stability.</text>
</comment>
<organism evidence="8 9">
    <name type="scientific">Talaromyces proteolyticus</name>
    <dbReference type="NCBI Taxonomy" id="1131652"/>
    <lineage>
        <taxon>Eukaryota</taxon>
        <taxon>Fungi</taxon>
        <taxon>Dikarya</taxon>
        <taxon>Ascomycota</taxon>
        <taxon>Pezizomycotina</taxon>
        <taxon>Eurotiomycetes</taxon>
        <taxon>Eurotiomycetidae</taxon>
        <taxon>Eurotiales</taxon>
        <taxon>Trichocomaceae</taxon>
        <taxon>Talaromyces</taxon>
        <taxon>Talaromyces sect. Bacilispori</taxon>
    </lineage>
</organism>
<dbReference type="InterPro" id="IPR016024">
    <property type="entry name" value="ARM-type_fold"/>
</dbReference>
<feature type="domain" description="FATC" evidence="7">
    <location>
        <begin position="3812"/>
        <end position="3844"/>
    </location>
</feature>
<dbReference type="PANTHER" id="PTHR11139:SF1">
    <property type="entry name" value="TRANSFORMATION_TRANSCRIPTION DOMAIN-ASSOCIATED PROTEIN"/>
    <property type="match status" value="1"/>
</dbReference>
<feature type="region of interest" description="Disordered" evidence="4">
    <location>
        <begin position="3204"/>
        <end position="3315"/>
    </location>
</feature>
<dbReference type="PROSITE" id="PS51190">
    <property type="entry name" value="FATC"/>
    <property type="match status" value="1"/>
</dbReference>
<dbReference type="RefSeq" id="XP_046075349.1">
    <property type="nucleotide sequence ID" value="XM_046210803.1"/>
</dbReference>
<evidence type="ECO:0000256" key="1">
    <source>
        <dbReference type="ARBA" id="ARBA00007234"/>
    </source>
</evidence>
<name>A0AAD4KY60_9EURO</name>
<feature type="domain" description="PI3K/PI4K catalytic" evidence="5">
    <location>
        <begin position="3490"/>
        <end position="3815"/>
    </location>
</feature>
<dbReference type="SUPFAM" id="SSF56112">
    <property type="entry name" value="Protein kinase-like (PK-like)"/>
    <property type="match status" value="1"/>
</dbReference>
<evidence type="ECO:0000259" key="6">
    <source>
        <dbReference type="PROSITE" id="PS51189"/>
    </source>
</evidence>
<protein>
    <submittedName>
        <fullName evidence="8">Histone acetylase complex subunit Paf400</fullName>
    </submittedName>
</protein>
<dbReference type="GO" id="GO:0006281">
    <property type="term" value="P:DNA repair"/>
    <property type="evidence" value="ECO:0007669"/>
    <property type="project" value="TreeGrafter"/>
</dbReference>
<dbReference type="GO" id="GO:0006355">
    <property type="term" value="P:regulation of DNA-templated transcription"/>
    <property type="evidence" value="ECO:0007669"/>
    <property type="project" value="TreeGrafter"/>
</dbReference>
<dbReference type="EMBL" id="JAJTJA010000003">
    <property type="protein sequence ID" value="KAH8701973.1"/>
    <property type="molecule type" value="Genomic_DNA"/>
</dbReference>
<accession>A0AAD4KY60</accession>
<dbReference type="InterPro" id="IPR036940">
    <property type="entry name" value="PI3/4_kinase_cat_sf"/>
</dbReference>
<feature type="compositionally biased region" description="Low complexity" evidence="4">
    <location>
        <begin position="182"/>
        <end position="193"/>
    </location>
</feature>
<comment type="similarity">
    <text evidence="1">Belongs to the PI3/PI4-kinase family. TRA1 subfamily.</text>
</comment>
<dbReference type="InterPro" id="IPR046805">
    <property type="entry name" value="Tra1_ring"/>
</dbReference>
<reference evidence="8" key="1">
    <citation type="submission" date="2021-12" db="EMBL/GenBank/DDBJ databases">
        <title>Convergent genome expansion in fungi linked to evolution of root-endophyte symbiosis.</title>
        <authorList>
            <consortium name="DOE Joint Genome Institute"/>
            <person name="Ke Y.-H."/>
            <person name="Bonito G."/>
            <person name="Liao H.-L."/>
            <person name="Looney B."/>
            <person name="Rojas-Flechas A."/>
            <person name="Nash J."/>
            <person name="Hameed K."/>
            <person name="Schadt C."/>
            <person name="Martin F."/>
            <person name="Crous P.W."/>
            <person name="Miettinen O."/>
            <person name="Magnuson J.K."/>
            <person name="Labbe J."/>
            <person name="Jacobson D."/>
            <person name="Doktycz M.J."/>
            <person name="Veneault-Fourrey C."/>
            <person name="Kuo A."/>
            <person name="Mondo S."/>
            <person name="Calhoun S."/>
            <person name="Riley R."/>
            <person name="Ohm R."/>
            <person name="LaButti K."/>
            <person name="Andreopoulos B."/>
            <person name="Pangilinan J."/>
            <person name="Nolan M."/>
            <person name="Tritt A."/>
            <person name="Clum A."/>
            <person name="Lipzen A."/>
            <person name="Daum C."/>
            <person name="Barry K."/>
            <person name="Grigoriev I.V."/>
            <person name="Vilgalys R."/>
        </authorList>
    </citation>
    <scope>NUCLEOTIDE SEQUENCE</scope>
    <source>
        <strain evidence="8">PMI_201</strain>
    </source>
</reference>
<dbReference type="PROSITE" id="PS51189">
    <property type="entry name" value="FAT"/>
    <property type="match status" value="1"/>
</dbReference>
<evidence type="ECO:0000313" key="9">
    <source>
        <dbReference type="Proteomes" id="UP001201262"/>
    </source>
</evidence>
<dbReference type="Proteomes" id="UP001201262">
    <property type="component" value="Unassembled WGS sequence"/>
</dbReference>
<gene>
    <name evidence="8" type="ORF">BGW36DRAFT_290910</name>
</gene>
<keyword evidence="9" id="KW-1185">Reference proteome</keyword>
<dbReference type="InterPro" id="IPR003151">
    <property type="entry name" value="PIK-rel_kinase_FAT"/>
</dbReference>
<feature type="compositionally biased region" description="Polar residues" evidence="4">
    <location>
        <begin position="2027"/>
        <end position="2045"/>
    </location>
</feature>
<dbReference type="PANTHER" id="PTHR11139">
    <property type="entry name" value="ATAXIA TELANGIECTASIA MUTATED ATM -RELATED"/>
    <property type="match status" value="1"/>
</dbReference>
<dbReference type="InterPro" id="IPR014009">
    <property type="entry name" value="PIK_FAT"/>
</dbReference>
<dbReference type="Pfam" id="PF20175">
    <property type="entry name" value="Tra1_central"/>
    <property type="match status" value="1"/>
</dbReference>
<proteinExistence type="inferred from homology"/>
<evidence type="ECO:0000259" key="5">
    <source>
        <dbReference type="PROSITE" id="PS50290"/>
    </source>
</evidence>
<dbReference type="Gene3D" id="1.10.1070.11">
    <property type="entry name" value="Phosphatidylinositol 3-/4-kinase, catalytic domain"/>
    <property type="match status" value="1"/>
</dbReference>
<sequence>MAERGIDLFVDRLSDDKWDTSKKTNVATELRDSIESYCSSANYPTFLAKIWPVFKKILKGDPVFTNLSYEQKLRNCLLETLHRLPTASPDVEPYAVDMVDTLMQLVRVENEENAVVCMKIIMDLARNQVKATAPRVQSFLELIQEMFQTMEEVVRETFDTPNQGGTPGMPSTPGAIAQNFQSPRPSSPSTSVSDLAPDQQANHHLQKGMQSFKVLAECPIIVVSVFQAHRTSVTANVKLFVPLIKSILLLQAKPQERAHAEAAAQGKLFTGVCKEIKNRAAFGEFITAQVKTMSFLAYLLRMYAQQLQDFLPTLPNVVVRLLQDCPREKSSARKELLVAIRHIINFNYRRIFLEKIDELLDERTLIGDGLTVYETMRPLAYSMLADLIHHVRDHLTRDQIRKTVEVYTKNLHDEFPGTSFQTMSAKLLLNMAEKISKLEDKQDARYFLIMILDAIGDKFAAMNHQFENAVKVSQAFKKKNDTGSDNYLVDRDSPPDWDEIDIFSAVPIKTSNPRDRGGDPVSDNVFLFKNLINGLKNIFHQLKNCNPTHIQIDPSNMPVNWAEVSYGYNAEEVKVIKKLFHEGARVFRYYGVDQPSPDVNYSSPFEYLASQYTAPMTREEKELLESFGTVFHCIDTATFHEVFHSEIPYLHELMFEHGALIHLPQFFLASEATSPAFSGMVLQYLMERIQEVGTSDMTKAKILLRMFKLSFMAVTLFSNQNEQVLYPHVTKIVTKCIELSVVAEEPMNYFLLLRSLFRSIGGGRFELLYKELLPLLEMLLETFNNLLMSARKPQERDLYVELTLTVPARLSHLLPHLSHLMRPIVVALRADSDLVGQGLRTLELCVDNLTADYLDPIMSPIMDELMAALWDHLRPHPYSHFHSHTTMRILGKLGGRNRKFLNHPPELSFQQFADDVPSVDIRLIGPNEKRAFPVDIGVDLAYGKLLESPKTPSAKASDTYYKQQAYRMLSSQLKLYIGHENLPEDLASLIRLQAEDLLEGKIQGPIDILDKSERAVSIPKKLAQEETLKKLLKACFVATTIPELQQSASSFIADVCRHIVVVEIGRAFAQARHGRRPFDISSGEGPVFLDSRLLADVIVDCFSSDNPKTRDSAQTAMEVMKESAGIIFGAPDKAAKLPFWQHLGRVFCHSCHSEEWFTKAGGSLGIHLLATELDLGDSWLFEKQTDFVRALMYVIKDTPPDLPASTRIRAQETLGLILKRCNKGISMDDLKNEKSRLYILCGFFIYELSHMNKHVRETSQKAFSILAEVLGCEVHELMLPVKDRLLQSIFNKPLRALPFPVQIGFIDAITFCLSLHKNIVTFNDALNRLMLESLALADAEDESLASKPNEFKNAEMIGNLRVACLRLLSMAMSFPEFATGPNASSRGRVISVFFKSLYSRSPDIIDAANAGLRDVLTQTNKLPKDLLQNGLRPILMNLQDPKRLTVAGLDGLARLLTLLTNYFKVEIGQRLLEHMKVIADDATLQKVSFNLVEQNPAMKIVASIFNIFHLLPPAATTFMEHLVNKVLDLEEKLRRTSNSPFRKPLVKYLNRYPKESWAFFQQRFGDERYGRFFAQVLADPESSILRSTVVSDMDGFKTAAFGNESTDGKNTAAINAVYVVHSICTHGATKKWLVNQNDLKTKLLSAGRDLEMKLRNDKLPASERLRVEQAEDQLMDIFTIYLSESLQDLDFLFEVINGLSSDELKKTLAFPKFIYKHIISNESIDYRRSVIMRCLDLYGQRTSSQKVKTYAFHNLVNPIFAMDVKATWNSPTNSPKLMDKSMAESIQNRLWRPQVGDIGEESNQPGVDHSRMESLQLTALLIKYHHQTVQESRKDIIKFAWNYIRLEDIINKYGAYVLISYFISHYETPFKIVVQVYVALLRAHQNEGKALVTQALDVLAPILPTRISVTGQNAQQAPDPKYPLWSKWPRRILAEDTANLQQVMSIFQFLVRQPDLFYESREHFVPLIVPSLIKIAAPPNPSSESKKLALNLIGLIWHWEEKRISGLSSGSVASESPNSKKRKLDEIQQSESPSHAPPSTQNEYSVPQEMRAALIKYLISFITTLPERFPVPAFKLRDLPTQKTQLPVVSGDMIKKAVQLLRSLLQPGYWDDLDIDLYPKVTEPILTGEKAEKPDEKHITTMINTLQVLRILIASKPNEWIVNRLPLIQKLLEKSLRSDNPEIQDSLHGLEDEMEVSLKLPPPVKRVLDALPEEQPEDEDSMDVDSSPSEFVTYLSAIATEGLSGSNYVSSLNILWTLSEKKPSEMDAHIPQVMKAFSQKLAKEHVAAYANNPPPAQNSQTGSKPGENNAVPDQQEFEIGVDLILKTIDLISVRMSNLGDQRRPFLSVLAQLVERSQNVKLCSKILGMVEGWIFHSTESWPTLKEKTAVLHKMLLFESRSDQTMLKKFLDLVIRIYEDSKITRTELTVRLEHAFLIGTRAQDVEMRNRFITIFDKSLTRTASSRLSYVLTSQNWDTLADSFWLAQAAHLVMGSVDMGTIARLHPDDLNVFPISFLFSAVEQDSRKATVMVDSQLESFVAERKRFVAEIGDVRIRDLLEPLCQLQHTDSKTSYKLWTSLFPIVWSTLAKEERIDLEKGMVTLITREYHQRQIDKRPNVVQALLEGAVRATPRFKIPPHVMKYLSRTYDAWYTSAVYLEESANNPIIDTPIVRESNLDALVEIFAGLQEDDFFYGTWRRRCKFVETNAALSYEQHGMWDKAQQLYENAQIKARSGAMPFSQGEYYLWEDHWLICAQKLQQWEILSDFAKHENLNDLLLEAAWRNIENWQNEVNREQLESLIKSVSDAPTPRRTFFQAFMSLLNYHLKKDNIQEFNNICDESIQLSIRKWHQLPTRITNAHLPILQHFQQLVELHDASVICSSLSQTNERNLDTKSAELKLLLGTWRDRLPNIWDDINAWQDLVTWRQHIFQLINGTYLNLLPPQTNNVASNSYAYRGYHETAWIINRFAHVARKHQMPDVCINQLSRIYTLPNIEIQEAFLKLREQAKCHYQNPKELTSGLDVINNTNLNYFGAQQKAEFYSLKGMFLAKLNHVNEANESFGVALYYDLKLAKAWAEWGQYNDQRFKMDPTDYELAGNAVSCYLEAAGLYKNAKSRKLLSRILWLLSLDNEEGRISNAFENFKGDTPVWYWITFIPQLLTSLSHREARLCKAVLVKIAKLYPQALFFLLRTNREDMISIKKSQDAKQEKLNRAKQQASPNVKAEPLNGAKPGTTPSGGVTQTAQNAPNSASNTPVQNANTQSTDQANGQPTQPQTQTQTQTAGATQSGAQGQQSPAQPQGQNQNQQAVTGEAEKEPLKKPWEYSEEIMSGLKTAFPLLALSMETMVDQIQKNFKCPPDEDAHRLIVALLNDGLAYVGRSPAAYAQDFKLPPATEANITRFAETILPAHIRKSFEADFVVKKITMFEYVQKLRRWRDKFEEKLDRRPQSQFLEAYSPHLSEFRFLKFEEVEVPGQYLLHKDKNQDFVRIDRFLPDVNLVRGIGVCHRRLKIRGHDGSVHPFAVQHPAARHCRREERILQLFRIFNGALAKRKESRRRNLYFHLPLMVPLAPHIRLVRDDPSYITMQGIYEDYCRRVGMNKDEPVLFTMEKMRGLAEMKQSRSIEQQQILRTEILTAVQEKWVPSHVLLDYFQKTYPNYADFWLFRRQFAYQYAAICFMTYVMHMGNRYPNKISISRATGDIWGSELIPTVNPAKAFFYNPEQVPFRLTPNIQTLMGPIATEGVFASALMAIARCLTEPRQELEQQLSLFVRDEMIFWATAHHRGTLTENQLRELVQNNSDIIVNRASSLASPPEGNLPANQTTIDLISKAVNPQFLASADALWMPYL</sequence>
<evidence type="ECO:0000256" key="3">
    <source>
        <dbReference type="ARBA" id="ARBA00025079"/>
    </source>
</evidence>
<dbReference type="InterPro" id="IPR003152">
    <property type="entry name" value="FATC_dom"/>
</dbReference>
<dbReference type="SUPFAM" id="SSF48371">
    <property type="entry name" value="ARM repeat"/>
    <property type="match status" value="2"/>
</dbReference>
<dbReference type="GO" id="GO:0035267">
    <property type="term" value="C:NuA4 histone acetyltransferase complex"/>
    <property type="evidence" value="ECO:0007669"/>
    <property type="project" value="TreeGrafter"/>
</dbReference>
<dbReference type="InterPro" id="IPR000403">
    <property type="entry name" value="PI3/4_kinase_cat_dom"/>
</dbReference>
<dbReference type="GO" id="GO:0000124">
    <property type="term" value="C:SAGA complex"/>
    <property type="evidence" value="ECO:0007669"/>
    <property type="project" value="TreeGrafter"/>
</dbReference>
<comment type="subunit">
    <text evidence="2">Associates with DNA double-strand breaks.</text>
</comment>
<dbReference type="InterPro" id="IPR011009">
    <property type="entry name" value="Kinase-like_dom_sf"/>
</dbReference>
<dbReference type="Pfam" id="PF20206">
    <property type="entry name" value="Tra1_ring"/>
    <property type="match status" value="1"/>
</dbReference>
<dbReference type="PROSITE" id="PS50290">
    <property type="entry name" value="PI3_4_KINASE_3"/>
    <property type="match status" value="1"/>
</dbReference>
<feature type="region of interest" description="Disordered" evidence="4">
    <location>
        <begin position="2008"/>
        <end position="2045"/>
    </location>
</feature>
<evidence type="ECO:0000313" key="8">
    <source>
        <dbReference type="EMBL" id="KAH8701973.1"/>
    </source>
</evidence>
<evidence type="ECO:0000259" key="7">
    <source>
        <dbReference type="PROSITE" id="PS51190"/>
    </source>
</evidence>
<dbReference type="Pfam" id="PF00454">
    <property type="entry name" value="PI3_PI4_kinase"/>
    <property type="match status" value="1"/>
</dbReference>
<dbReference type="GeneID" id="70241090"/>
<dbReference type="InterPro" id="IPR050517">
    <property type="entry name" value="DDR_Repair_Kinase"/>
</dbReference>
<feature type="compositionally biased region" description="Low complexity" evidence="4">
    <location>
        <begin position="3263"/>
        <end position="3305"/>
    </location>
</feature>
<dbReference type="SMART" id="SM00146">
    <property type="entry name" value="PI3Kc"/>
    <property type="match status" value="1"/>
</dbReference>
<dbReference type="Pfam" id="PF02259">
    <property type="entry name" value="FAT"/>
    <property type="match status" value="1"/>
</dbReference>